<gene>
    <name evidence="1" type="ORF">GCM10017786_51120</name>
</gene>
<dbReference type="RefSeq" id="WP_191247158.1">
    <property type="nucleotide sequence ID" value="NZ_BNAU01000006.1"/>
</dbReference>
<comment type="caution">
    <text evidence="1">The sequence shown here is derived from an EMBL/GenBank/DDBJ whole genome shotgun (WGS) entry which is preliminary data.</text>
</comment>
<keyword evidence="2" id="KW-1185">Reference proteome</keyword>
<proteinExistence type="predicted"/>
<evidence type="ECO:0008006" key="3">
    <source>
        <dbReference type="Google" id="ProtNLM"/>
    </source>
</evidence>
<dbReference type="Gene3D" id="3.30.720.110">
    <property type="match status" value="1"/>
</dbReference>
<dbReference type="EMBL" id="BNAU01000006">
    <property type="protein sequence ID" value="GHF11182.1"/>
    <property type="molecule type" value="Genomic_DNA"/>
</dbReference>
<dbReference type="InterPro" id="IPR029068">
    <property type="entry name" value="Glyas_Bleomycin-R_OHBP_Dase"/>
</dbReference>
<dbReference type="PANTHER" id="PTHR34109">
    <property type="entry name" value="BNAUNNG04460D PROTEIN-RELATED"/>
    <property type="match status" value="1"/>
</dbReference>
<accession>A0ABQ3J8S1</accession>
<dbReference type="SUPFAM" id="SSF54593">
    <property type="entry name" value="Glyoxalase/Bleomycin resistance protein/Dihydroxybiphenyl dioxygenase"/>
    <property type="match status" value="1"/>
</dbReference>
<dbReference type="Gene3D" id="3.30.720.120">
    <property type="match status" value="1"/>
</dbReference>
<organism evidence="1 2">
    <name type="scientific">Amycolatopsis deserti</name>
    <dbReference type="NCBI Taxonomy" id="185696"/>
    <lineage>
        <taxon>Bacteria</taxon>
        <taxon>Bacillati</taxon>
        <taxon>Actinomycetota</taxon>
        <taxon>Actinomycetes</taxon>
        <taxon>Pseudonocardiales</taxon>
        <taxon>Pseudonocardiaceae</taxon>
        <taxon>Amycolatopsis</taxon>
    </lineage>
</organism>
<reference evidence="2" key="1">
    <citation type="journal article" date="2019" name="Int. J. Syst. Evol. Microbiol.">
        <title>The Global Catalogue of Microorganisms (GCM) 10K type strain sequencing project: providing services to taxonomists for standard genome sequencing and annotation.</title>
        <authorList>
            <consortium name="The Broad Institute Genomics Platform"/>
            <consortium name="The Broad Institute Genome Sequencing Center for Infectious Disease"/>
            <person name="Wu L."/>
            <person name="Ma J."/>
        </authorList>
    </citation>
    <scope>NUCLEOTIDE SEQUENCE [LARGE SCALE GENOMIC DNA]</scope>
    <source>
        <strain evidence="2">CGMCC 4.7677</strain>
    </source>
</reference>
<name>A0ABQ3J8S1_9PSEU</name>
<protein>
    <recommendedName>
        <fullName evidence="3">Glyoxalase</fullName>
    </recommendedName>
</protein>
<sequence>MSSIVRTGSGLPRGERTLNPFAIVDGAAGLITFVEEVFDGEERVAARTPLPSGSLIHAEVALGDSVLLVADRQPGWPVMPALLQVYVHDARQVLDRATARGAVVVTKVTPFYGGEDLARMRDPWGNFWWLYAPAQGAGAVPSWEGGSAYVFDSLDTALRARTG</sequence>
<evidence type="ECO:0000313" key="1">
    <source>
        <dbReference type="EMBL" id="GHF11182.1"/>
    </source>
</evidence>
<evidence type="ECO:0000313" key="2">
    <source>
        <dbReference type="Proteomes" id="UP000605897"/>
    </source>
</evidence>
<dbReference type="Proteomes" id="UP000605897">
    <property type="component" value="Unassembled WGS sequence"/>
</dbReference>
<dbReference type="PANTHER" id="PTHR34109:SF1">
    <property type="entry name" value="VOC DOMAIN-CONTAINING PROTEIN"/>
    <property type="match status" value="1"/>
</dbReference>